<evidence type="ECO:0008006" key="4">
    <source>
        <dbReference type="Google" id="ProtNLM"/>
    </source>
</evidence>
<keyword evidence="1" id="KW-0472">Membrane</keyword>
<proteinExistence type="predicted"/>
<feature type="transmembrane region" description="Helical" evidence="1">
    <location>
        <begin position="116"/>
        <end position="149"/>
    </location>
</feature>
<reference evidence="2 3" key="1">
    <citation type="journal article" date="2016" name="Nat. Commun.">
        <title>Thousands of microbial genomes shed light on interconnected biogeochemical processes in an aquifer system.</title>
        <authorList>
            <person name="Anantharaman K."/>
            <person name="Brown C.T."/>
            <person name="Hug L.A."/>
            <person name="Sharon I."/>
            <person name="Castelle C.J."/>
            <person name="Probst A.J."/>
            <person name="Thomas B.C."/>
            <person name="Singh A."/>
            <person name="Wilkins M.J."/>
            <person name="Karaoz U."/>
            <person name="Brodie E.L."/>
            <person name="Williams K.H."/>
            <person name="Hubbard S.S."/>
            <person name="Banfield J.F."/>
        </authorList>
    </citation>
    <scope>NUCLEOTIDE SEQUENCE [LARGE SCALE GENOMIC DNA]</scope>
</reference>
<organism evidence="2 3">
    <name type="scientific">Candidatus Daviesbacteria bacterium RIFCSPLOWO2_01_FULL_39_12</name>
    <dbReference type="NCBI Taxonomy" id="1797785"/>
    <lineage>
        <taxon>Bacteria</taxon>
        <taxon>Candidatus Daviesiibacteriota</taxon>
    </lineage>
</organism>
<name>A0A1F5KS87_9BACT</name>
<dbReference type="STRING" id="1797785.A3B45_03305"/>
<dbReference type="AlphaFoldDB" id="A0A1F5KS87"/>
<accession>A0A1F5KS87</accession>
<gene>
    <name evidence="2" type="ORF">A3B45_03305</name>
</gene>
<dbReference type="Proteomes" id="UP000178565">
    <property type="component" value="Unassembled WGS sequence"/>
</dbReference>
<dbReference type="EMBL" id="MFDM01000014">
    <property type="protein sequence ID" value="OGE43689.1"/>
    <property type="molecule type" value="Genomic_DNA"/>
</dbReference>
<protein>
    <recommendedName>
        <fullName evidence="4">Glycosyltransferase RgtA/B/C/D-like domain-containing protein</fullName>
    </recommendedName>
</protein>
<feature type="transmembrane region" description="Helical" evidence="1">
    <location>
        <begin position="156"/>
        <end position="180"/>
    </location>
</feature>
<evidence type="ECO:0000256" key="1">
    <source>
        <dbReference type="SAM" id="Phobius"/>
    </source>
</evidence>
<feature type="transmembrane region" description="Helical" evidence="1">
    <location>
        <begin position="297"/>
        <end position="316"/>
    </location>
</feature>
<evidence type="ECO:0000313" key="2">
    <source>
        <dbReference type="EMBL" id="OGE43689.1"/>
    </source>
</evidence>
<evidence type="ECO:0000313" key="3">
    <source>
        <dbReference type="Proteomes" id="UP000178565"/>
    </source>
</evidence>
<comment type="caution">
    <text evidence="2">The sequence shown here is derived from an EMBL/GenBank/DDBJ whole genome shotgun (WGS) entry which is preliminary data.</text>
</comment>
<sequence length="333" mass="38748">MKKRIYISAILSTIFLWPLFFNDFSVESSRLSQMNLCFEDKQIPCRWSPGTGFGYGSPLFNYLPPLPYYFGQLLYYYTGNLNFSTSVIYLVPLVISAFFIWAFLRFINTVNVSNMLYLAFCTAILLSSNNLLSAVFLTVSFIWVISYYLRVKSRKILIYSFTALISGVSLCAFYLIPLIFEGNLIHQKLFATSMDYLPIYASEYPKEVAREKLQILTGTSEVYDFNQRSNNFSFKTITKRHTIIRLSQHYFPNWQIFIDGKLTEFEYKNNSLGLMTIILGEGEHQISGRFFDTPLRIISNIISAVTFILMMIVFLYQNKFIKKWVAYYKKGIG</sequence>
<keyword evidence="1" id="KW-0812">Transmembrane</keyword>
<feature type="transmembrane region" description="Helical" evidence="1">
    <location>
        <begin position="83"/>
        <end position="104"/>
    </location>
</feature>
<keyword evidence="1" id="KW-1133">Transmembrane helix</keyword>